<name>A0ABR7HNM4_9FIRM</name>
<feature type="transmembrane region" description="Helical" evidence="1">
    <location>
        <begin position="253"/>
        <end position="279"/>
    </location>
</feature>
<sequence length="411" mass="45694">MNQPFNPYQHNVDILRGFFRKPIILITALTFCVPTICKIVTAVSSMMISFKYIIEKNENVNLSFSIDISSLAFLFAFILLFCTARSRRPIVKLKPPVTFLRVLTIIFTAFTGISLAVSLILVILLIVFGSDMPEDIFRTSAILLGINFISTLCEFIFFLASCKLTKGIKYSLSSVFITKAGAKATAVSGFVYAVISVISSVIGYMFISGSIDALFYFATQISGTLERSGVNFSSNFVNNSELFDTVTNVANTLYPITLVCGIIELIPFIFVSIVALMYFNYIKKTTDSLVLSPVDSEATRFYRDSEPVHDNEPQMPFNQNNGTPFAPPVVPNNQPIDNQPSQQFVYENPYASNRVNNVQPTPQTPPQDFVPQPVFNNTEKAENNSAEKICAKCGKQSPVDMNFCPYCGNKF</sequence>
<evidence type="ECO:0000313" key="3">
    <source>
        <dbReference type="Proteomes" id="UP000636755"/>
    </source>
</evidence>
<keyword evidence="3" id="KW-1185">Reference proteome</keyword>
<evidence type="ECO:0008006" key="4">
    <source>
        <dbReference type="Google" id="ProtNLM"/>
    </source>
</evidence>
<gene>
    <name evidence="2" type="ORF">H8R91_11480</name>
</gene>
<feature type="transmembrane region" description="Helical" evidence="1">
    <location>
        <begin position="62"/>
        <end position="82"/>
    </location>
</feature>
<keyword evidence="1" id="KW-0812">Transmembrane</keyword>
<comment type="caution">
    <text evidence="2">The sequence shown here is derived from an EMBL/GenBank/DDBJ whole genome shotgun (WGS) entry which is preliminary data.</text>
</comment>
<evidence type="ECO:0000256" key="1">
    <source>
        <dbReference type="SAM" id="Phobius"/>
    </source>
</evidence>
<protein>
    <recommendedName>
        <fullName evidence="4">Zinc ribbon domain-containing protein</fullName>
    </recommendedName>
</protein>
<evidence type="ECO:0000313" key="2">
    <source>
        <dbReference type="EMBL" id="MBC5729130.1"/>
    </source>
</evidence>
<keyword evidence="1" id="KW-0472">Membrane</keyword>
<feature type="transmembrane region" description="Helical" evidence="1">
    <location>
        <begin position="140"/>
        <end position="160"/>
    </location>
</feature>
<feature type="transmembrane region" description="Helical" evidence="1">
    <location>
        <begin position="23"/>
        <end position="50"/>
    </location>
</feature>
<proteinExistence type="predicted"/>
<feature type="transmembrane region" description="Helical" evidence="1">
    <location>
        <begin position="181"/>
        <end position="207"/>
    </location>
</feature>
<dbReference type="EMBL" id="JACOPS010000007">
    <property type="protein sequence ID" value="MBC5729130.1"/>
    <property type="molecule type" value="Genomic_DNA"/>
</dbReference>
<accession>A0ABR7HNM4</accession>
<dbReference type="Proteomes" id="UP000636755">
    <property type="component" value="Unassembled WGS sequence"/>
</dbReference>
<keyword evidence="1" id="KW-1133">Transmembrane helix</keyword>
<feature type="transmembrane region" description="Helical" evidence="1">
    <location>
        <begin position="102"/>
        <end position="128"/>
    </location>
</feature>
<organism evidence="2 3">
    <name type="scientific">Ruminococcus intestinalis</name>
    <dbReference type="NCBI Taxonomy" id="2763066"/>
    <lineage>
        <taxon>Bacteria</taxon>
        <taxon>Bacillati</taxon>
        <taxon>Bacillota</taxon>
        <taxon>Clostridia</taxon>
        <taxon>Eubacteriales</taxon>
        <taxon>Oscillospiraceae</taxon>
        <taxon>Ruminococcus</taxon>
    </lineage>
</organism>
<dbReference type="RefSeq" id="WP_186936346.1">
    <property type="nucleotide sequence ID" value="NZ_JACOPS010000007.1"/>
</dbReference>
<reference evidence="2 3" key="1">
    <citation type="submission" date="2020-08" db="EMBL/GenBank/DDBJ databases">
        <title>Genome public.</title>
        <authorList>
            <person name="Liu C."/>
            <person name="Sun Q."/>
        </authorList>
    </citation>
    <scope>NUCLEOTIDE SEQUENCE [LARGE SCALE GENOMIC DNA]</scope>
    <source>
        <strain evidence="2 3">NSJ-71</strain>
    </source>
</reference>